<dbReference type="PANTHER" id="PTHR45825:SF11">
    <property type="entry name" value="ALPHA AMYLASE DOMAIN-CONTAINING PROTEIN"/>
    <property type="match status" value="1"/>
</dbReference>
<gene>
    <name evidence="8" type="ORF">PGLA1383_LOCUS32821</name>
</gene>
<dbReference type="AlphaFoldDB" id="A0A813FQP7"/>
<proteinExistence type="inferred from homology"/>
<comment type="subcellular location">
    <subcellularLocation>
        <location evidence="1">Plastid</location>
        <location evidence="1">Amyloplast</location>
    </subcellularLocation>
</comment>
<evidence type="ECO:0000313" key="8">
    <source>
        <dbReference type="EMBL" id="CAE8615104.1"/>
    </source>
</evidence>
<evidence type="ECO:0000256" key="1">
    <source>
        <dbReference type="ARBA" id="ARBA00004602"/>
    </source>
</evidence>
<comment type="similarity">
    <text evidence="2">Belongs to the glycosyltransferase 1 family. Bacterial/plant glycogen synthase subfamily.</text>
</comment>
<keyword evidence="3" id="KW-0328">Glycosyltransferase</keyword>
<dbReference type="PANTHER" id="PTHR45825">
    <property type="entry name" value="GRANULE-BOUND STARCH SYNTHASE 1, CHLOROPLASTIC/AMYLOPLASTIC"/>
    <property type="match status" value="1"/>
</dbReference>
<evidence type="ECO:0000256" key="3">
    <source>
        <dbReference type="ARBA" id="ARBA00022676"/>
    </source>
</evidence>
<keyword evidence="5" id="KW-0934">Plastid</keyword>
<evidence type="ECO:0000313" key="9">
    <source>
        <dbReference type="Proteomes" id="UP000654075"/>
    </source>
</evidence>
<dbReference type="EMBL" id="CAJNNV010025563">
    <property type="protein sequence ID" value="CAE8615104.1"/>
    <property type="molecule type" value="Genomic_DNA"/>
</dbReference>
<dbReference type="OMA" id="TWCPWYM"/>
<organism evidence="8 9">
    <name type="scientific">Polarella glacialis</name>
    <name type="common">Dinoflagellate</name>
    <dbReference type="NCBI Taxonomy" id="89957"/>
    <lineage>
        <taxon>Eukaryota</taxon>
        <taxon>Sar</taxon>
        <taxon>Alveolata</taxon>
        <taxon>Dinophyceae</taxon>
        <taxon>Suessiales</taxon>
        <taxon>Suessiaceae</taxon>
        <taxon>Polarella</taxon>
    </lineage>
</organism>
<evidence type="ECO:0000256" key="2">
    <source>
        <dbReference type="ARBA" id="ARBA00010281"/>
    </source>
</evidence>
<evidence type="ECO:0000256" key="6">
    <source>
        <dbReference type="SAM" id="MobiDB-lite"/>
    </source>
</evidence>
<reference evidence="8" key="1">
    <citation type="submission" date="2021-02" db="EMBL/GenBank/DDBJ databases">
        <authorList>
            <person name="Dougan E. K."/>
            <person name="Rhodes N."/>
            <person name="Thang M."/>
            <person name="Chan C."/>
        </authorList>
    </citation>
    <scope>NUCLEOTIDE SEQUENCE</scope>
</reference>
<dbReference type="OrthoDB" id="10263625at2759"/>
<keyword evidence="9" id="KW-1185">Reference proteome</keyword>
<dbReference type="Pfam" id="PF08323">
    <property type="entry name" value="Glyco_transf_5"/>
    <property type="match status" value="1"/>
</dbReference>
<feature type="region of interest" description="Disordered" evidence="6">
    <location>
        <begin position="1"/>
        <end position="28"/>
    </location>
</feature>
<dbReference type="InterPro" id="IPR011835">
    <property type="entry name" value="GS/SS"/>
</dbReference>
<dbReference type="HAMAP" id="MF_00484">
    <property type="entry name" value="Glycogen_synth"/>
    <property type="match status" value="1"/>
</dbReference>
<dbReference type="SUPFAM" id="SSF53756">
    <property type="entry name" value="UDP-Glycosyltransferase/glycogen phosphorylase"/>
    <property type="match status" value="1"/>
</dbReference>
<accession>A0A813FQP7</accession>
<comment type="caution">
    <text evidence="8">The sequence shown here is derived from an EMBL/GenBank/DDBJ whole genome shotgun (WGS) entry which is preliminary data.</text>
</comment>
<dbReference type="Pfam" id="PF13692">
    <property type="entry name" value="Glyco_trans_1_4"/>
    <property type="match status" value="1"/>
</dbReference>
<dbReference type="InterPro" id="IPR013534">
    <property type="entry name" value="Starch_synth_cat_dom"/>
</dbReference>
<feature type="domain" description="Starch synthase catalytic" evidence="7">
    <location>
        <begin position="110"/>
        <end position="353"/>
    </location>
</feature>
<evidence type="ECO:0000256" key="5">
    <source>
        <dbReference type="ARBA" id="ARBA00023234"/>
    </source>
</evidence>
<name>A0A813FQP7_POLGL</name>
<keyword evidence="4" id="KW-0808">Transferase</keyword>
<sequence length="609" mass="68330">MSLDVGDGASTSHQPERQQQQQQQQEQVMNGFSTSDLPARLQPSGPSHVVVQTTLEVEEDQAAHPRGVSLKNIMSFSALSSMADAEDKTASRETVVRRRQYEPYNLNVPVVIVTSEVAPYSKTGGLGLVANSYSYEFPQNGHRTMVVSPKYRHYDGLTYVGETKVVVDGFDEQVKFFHKWVDHGKGKGCDYVFVDHPCIEREGGLYNGDDGKEYEDNVKRFTILSMAAMEAPLILPLGGATYGDKVLFIANDWQSGLVPLLLSCKYRKYGVYLESRVIYVVHNLGYQGRYHIIDACKFFGIDDRGYRDISFGTCINMTKGALIRSDRVITVSPHYAQEIQTPEGGFGLEEVVRGKAHDMRLSGILNGIDDNWNPSTDQDIAFNYSIADFEVGKRKNKAFLQRLLGLREDPHAVVLGFVGRLTWQKGVDVLADTIHWMMEDTGNGVTGRAQLIMMGHGEQEYADKLRSAEGNFHGRVCGYVGFDPKIEHQMMAGCDLLLMPSRYEPCGLPQMYSQAYGTLPIVTRTGGLVDSVKDVTQGLGTATGFHIDYLDAAKMKETLWTAMEMNLKRPHDFRQMQANAMAMDFYWPQAMDQYEQNIDWTLYEPPNNN</sequence>
<dbReference type="CDD" id="cd03791">
    <property type="entry name" value="GT5_Glycogen_synthase_DULL1-like"/>
    <property type="match status" value="1"/>
</dbReference>
<dbReference type="Gene3D" id="3.40.50.2000">
    <property type="entry name" value="Glycogen Phosphorylase B"/>
    <property type="match status" value="2"/>
</dbReference>
<dbReference type="GO" id="GO:0004373">
    <property type="term" value="F:alpha-1,4-glucan glucosyltransferase (UDP-glucose donor) activity"/>
    <property type="evidence" value="ECO:0007669"/>
    <property type="project" value="InterPro"/>
</dbReference>
<dbReference type="Proteomes" id="UP000654075">
    <property type="component" value="Unassembled WGS sequence"/>
</dbReference>
<feature type="compositionally biased region" description="Low complexity" evidence="6">
    <location>
        <begin position="18"/>
        <end position="27"/>
    </location>
</feature>
<keyword evidence="5" id="KW-0035">Amyloplast</keyword>
<protein>
    <recommendedName>
        <fullName evidence="7">Starch synthase catalytic domain-containing protein</fullName>
    </recommendedName>
</protein>
<evidence type="ECO:0000256" key="4">
    <source>
        <dbReference type="ARBA" id="ARBA00022679"/>
    </source>
</evidence>
<evidence type="ECO:0000259" key="7">
    <source>
        <dbReference type="Pfam" id="PF08323"/>
    </source>
</evidence>
<dbReference type="NCBIfam" id="TIGR02095">
    <property type="entry name" value="glgA"/>
    <property type="match status" value="1"/>
</dbReference>